<comment type="caution">
    <text evidence="18">The sequence shown here is derived from an EMBL/GenBank/DDBJ whole genome shotgun (WGS) entry which is preliminary data.</text>
</comment>
<evidence type="ECO:0000256" key="10">
    <source>
        <dbReference type="ARBA" id="ARBA00023172"/>
    </source>
</evidence>
<evidence type="ECO:0000256" key="6">
    <source>
        <dbReference type="ARBA" id="ARBA00022741"/>
    </source>
</evidence>
<evidence type="ECO:0000256" key="9">
    <source>
        <dbReference type="ARBA" id="ARBA00022842"/>
    </source>
</evidence>
<keyword evidence="3" id="KW-0132">Cell division</keyword>
<dbReference type="GO" id="GO:0006281">
    <property type="term" value="P:DNA repair"/>
    <property type="evidence" value="ECO:0007669"/>
    <property type="project" value="UniProtKB-KW"/>
</dbReference>
<keyword evidence="8" id="KW-0067">ATP-binding</keyword>
<dbReference type="SUPFAM" id="SSF50249">
    <property type="entry name" value="Nucleic acid-binding proteins"/>
    <property type="match status" value="1"/>
</dbReference>
<gene>
    <name evidence="18" type="ORF">CLV67_10163</name>
</gene>
<dbReference type="GO" id="GO:0006260">
    <property type="term" value="P:DNA replication"/>
    <property type="evidence" value="ECO:0007669"/>
    <property type="project" value="UniProtKB-KW"/>
</dbReference>
<dbReference type="GO" id="GO:0051301">
    <property type="term" value="P:cell division"/>
    <property type="evidence" value="ECO:0007669"/>
    <property type="project" value="UniProtKB-KW"/>
</dbReference>
<dbReference type="Gene3D" id="3.30.470.30">
    <property type="entry name" value="DNA ligase/mRNA capping enzyme"/>
    <property type="match status" value="2"/>
</dbReference>
<dbReference type="EMBL" id="PVMZ01000001">
    <property type="protein sequence ID" value="PRX25351.1"/>
    <property type="molecule type" value="Genomic_DNA"/>
</dbReference>
<evidence type="ECO:0000313" key="18">
    <source>
        <dbReference type="EMBL" id="PRX25351.1"/>
    </source>
</evidence>
<dbReference type="Pfam" id="PF01068">
    <property type="entry name" value="DNA_ligase_A_M"/>
    <property type="match status" value="1"/>
</dbReference>
<keyword evidence="9" id="KW-0460">Magnesium</keyword>
<feature type="region of interest" description="Disordered" evidence="16">
    <location>
        <begin position="267"/>
        <end position="342"/>
    </location>
</feature>
<keyword evidence="12" id="KW-0131">Cell cycle</keyword>
<dbReference type="InterPro" id="IPR012310">
    <property type="entry name" value="DNA_ligase_ATP-dep_cent"/>
</dbReference>
<keyword evidence="4" id="KW-0235">DNA replication</keyword>
<feature type="compositionally biased region" description="Low complexity" evidence="16">
    <location>
        <begin position="276"/>
        <end position="338"/>
    </location>
</feature>
<proteinExistence type="predicted"/>
<evidence type="ECO:0000256" key="2">
    <source>
        <dbReference type="ARBA" id="ARBA00022598"/>
    </source>
</evidence>
<evidence type="ECO:0000256" key="14">
    <source>
        <dbReference type="ARBA" id="ARBA00054532"/>
    </source>
</evidence>
<name>A0A2T0KNM8_9ACTN</name>
<dbReference type="PROSITE" id="PS00697">
    <property type="entry name" value="DNA_LIGASE_A1"/>
    <property type="match status" value="1"/>
</dbReference>
<dbReference type="GO" id="GO:0046872">
    <property type="term" value="F:metal ion binding"/>
    <property type="evidence" value="ECO:0007669"/>
    <property type="project" value="UniProtKB-KW"/>
</dbReference>
<evidence type="ECO:0000256" key="15">
    <source>
        <dbReference type="ARBA" id="ARBA00074842"/>
    </source>
</evidence>
<protein>
    <recommendedName>
        <fullName evidence="15">DNA ligase B</fullName>
        <ecNumber evidence="1">6.5.1.1</ecNumber>
    </recommendedName>
</protein>
<keyword evidence="19" id="KW-1185">Reference proteome</keyword>
<evidence type="ECO:0000256" key="13">
    <source>
        <dbReference type="ARBA" id="ARBA00034003"/>
    </source>
</evidence>
<dbReference type="GO" id="GO:0006310">
    <property type="term" value="P:DNA recombination"/>
    <property type="evidence" value="ECO:0007669"/>
    <property type="project" value="UniProtKB-KW"/>
</dbReference>
<keyword evidence="7" id="KW-0227">DNA damage</keyword>
<evidence type="ECO:0000259" key="17">
    <source>
        <dbReference type="PROSITE" id="PS50160"/>
    </source>
</evidence>
<keyword evidence="11" id="KW-0234">DNA repair</keyword>
<dbReference type="Pfam" id="PF04675">
    <property type="entry name" value="DNA_ligase_A_N"/>
    <property type="match status" value="1"/>
</dbReference>
<dbReference type="InterPro" id="IPR050191">
    <property type="entry name" value="ATP-dep_DNA_ligase"/>
</dbReference>
<dbReference type="OrthoDB" id="3733803at2"/>
<evidence type="ECO:0000256" key="4">
    <source>
        <dbReference type="ARBA" id="ARBA00022705"/>
    </source>
</evidence>
<dbReference type="Gene3D" id="2.40.50.140">
    <property type="entry name" value="Nucleic acid-binding proteins"/>
    <property type="match status" value="1"/>
</dbReference>
<organism evidence="18 19">
    <name type="scientific">Actinoplanes italicus</name>
    <dbReference type="NCBI Taxonomy" id="113567"/>
    <lineage>
        <taxon>Bacteria</taxon>
        <taxon>Bacillati</taxon>
        <taxon>Actinomycetota</taxon>
        <taxon>Actinomycetes</taxon>
        <taxon>Micromonosporales</taxon>
        <taxon>Micromonosporaceae</taxon>
        <taxon>Actinoplanes</taxon>
    </lineage>
</organism>
<dbReference type="FunFam" id="2.40.50.140:FF:000163">
    <property type="entry name" value="Probable DNA ligase"/>
    <property type="match status" value="1"/>
</dbReference>
<dbReference type="PANTHER" id="PTHR45674">
    <property type="entry name" value="DNA LIGASE 1/3 FAMILY MEMBER"/>
    <property type="match status" value="1"/>
</dbReference>
<evidence type="ECO:0000256" key="3">
    <source>
        <dbReference type="ARBA" id="ARBA00022618"/>
    </source>
</evidence>
<dbReference type="EC" id="6.5.1.1" evidence="1"/>
<dbReference type="InterPro" id="IPR016059">
    <property type="entry name" value="DNA_ligase_ATP-dep_CS"/>
</dbReference>
<comment type="catalytic activity">
    <reaction evidence="13">
        <text>ATP + (deoxyribonucleotide)n-3'-hydroxyl + 5'-phospho-(deoxyribonucleotide)m = (deoxyribonucleotide)n+m + AMP + diphosphate.</text>
        <dbReference type="EC" id="6.5.1.1"/>
    </reaction>
</comment>
<evidence type="ECO:0000256" key="16">
    <source>
        <dbReference type="SAM" id="MobiDB-lite"/>
    </source>
</evidence>
<feature type="domain" description="ATP-dependent DNA ligase family profile" evidence="17">
    <location>
        <begin position="352"/>
        <end position="466"/>
    </location>
</feature>
<dbReference type="InterPro" id="IPR012308">
    <property type="entry name" value="DNA_ligase_ATP-dep_N"/>
</dbReference>
<dbReference type="AlphaFoldDB" id="A0A2T0KNM8"/>
<dbReference type="PANTHER" id="PTHR45674:SF13">
    <property type="entry name" value="DNA LIGASE-RELATED"/>
    <property type="match status" value="1"/>
</dbReference>
<keyword evidence="6" id="KW-0547">Nucleotide-binding</keyword>
<evidence type="ECO:0000256" key="5">
    <source>
        <dbReference type="ARBA" id="ARBA00022723"/>
    </source>
</evidence>
<dbReference type="CDD" id="cd07972">
    <property type="entry name" value="OBF_DNA_ligase_Arch_LigB"/>
    <property type="match status" value="1"/>
</dbReference>
<reference evidence="18 19" key="1">
    <citation type="submission" date="2018-03" db="EMBL/GenBank/DDBJ databases">
        <title>Genomic Encyclopedia of Archaeal and Bacterial Type Strains, Phase II (KMG-II): from individual species to whole genera.</title>
        <authorList>
            <person name="Goeker M."/>
        </authorList>
    </citation>
    <scope>NUCLEOTIDE SEQUENCE [LARGE SCALE GENOMIC DNA]</scope>
    <source>
        <strain evidence="18 19">DSM 43146</strain>
    </source>
</reference>
<sequence length="569" mass="59135">MRFIDIAATSAAVAATSGRKAKIGLLAEALRRLDPDEIVAGAAYLAGELRQRQTGVGYASLRDRPEPAAEASLTVAAVDAAIAEISVVAGAGSQARRKQLLGALFSAATIDEQQLLVGLFSGELRQGAQAGLLAEAIASAAEIPTAGVRRALLLSGDLKLVAATALTGGAAALAEIHLRVGTPLSPMLAGSAPDVAAAMLATGTPAVVDAKLDGIRIQVHRSGNDVAIYTRSLDDITARLPEVVAEVLALPVREAILDGEAMLLDESGRPRPFQETSSRAATRVAAARGGSSATRSRAGSSTDRSSGDSSAAPSPDASPAALSRDASAAGLSGAPAAGHSRDASAAGGLRPYFFDLLHLDGTDLLDEPGRTRWAALADAVPPASTVSRVVAETEEQAADAFAAALAAGQEGVVIKSPDAPYDVGRRGSAWVKVKPRHTLDLVVLAVERGHGRRQGWLSNLHLGARDPRTGGFIMLGKTFKGLTDELLRWQTERFRELAVADDGWVVTVRPEQVVEIAFDGVQTSPRYPGGVALRFARVLRYRDDKRASEADTIDMVKEIGAGHPTRPDA</sequence>
<dbReference type="PROSITE" id="PS50160">
    <property type="entry name" value="DNA_LIGASE_A3"/>
    <property type="match status" value="1"/>
</dbReference>
<dbReference type="SUPFAM" id="SSF56091">
    <property type="entry name" value="DNA ligase/mRNA capping enzyme, catalytic domain"/>
    <property type="match status" value="1"/>
</dbReference>
<dbReference type="GO" id="GO:0005524">
    <property type="term" value="F:ATP binding"/>
    <property type="evidence" value="ECO:0007669"/>
    <property type="project" value="UniProtKB-KW"/>
</dbReference>
<comment type="function">
    <text evidence="14">DNA ligase that seals nicks in double-stranded DNA during DNA replication, DNA recombination and DNA repair.</text>
</comment>
<dbReference type="Gene3D" id="1.10.3260.10">
    <property type="entry name" value="DNA ligase, ATP-dependent, N-terminal domain"/>
    <property type="match status" value="1"/>
</dbReference>
<dbReference type="GO" id="GO:0003910">
    <property type="term" value="F:DNA ligase (ATP) activity"/>
    <property type="evidence" value="ECO:0007669"/>
    <property type="project" value="UniProtKB-EC"/>
</dbReference>
<evidence type="ECO:0000256" key="7">
    <source>
        <dbReference type="ARBA" id="ARBA00022763"/>
    </source>
</evidence>
<keyword evidence="10" id="KW-0233">DNA recombination</keyword>
<dbReference type="InterPro" id="IPR012340">
    <property type="entry name" value="NA-bd_OB-fold"/>
</dbReference>
<dbReference type="InterPro" id="IPR012309">
    <property type="entry name" value="DNA_ligase_ATP-dep_C"/>
</dbReference>
<evidence type="ECO:0000313" key="19">
    <source>
        <dbReference type="Proteomes" id="UP000239415"/>
    </source>
</evidence>
<dbReference type="Pfam" id="PF04679">
    <property type="entry name" value="DNA_ligase_A_C"/>
    <property type="match status" value="1"/>
</dbReference>
<evidence type="ECO:0000256" key="11">
    <source>
        <dbReference type="ARBA" id="ARBA00023204"/>
    </source>
</evidence>
<evidence type="ECO:0000256" key="1">
    <source>
        <dbReference type="ARBA" id="ARBA00012727"/>
    </source>
</evidence>
<dbReference type="SUPFAM" id="SSF117018">
    <property type="entry name" value="ATP-dependent DNA ligase DNA-binding domain"/>
    <property type="match status" value="1"/>
</dbReference>
<evidence type="ECO:0000256" key="12">
    <source>
        <dbReference type="ARBA" id="ARBA00023306"/>
    </source>
</evidence>
<keyword evidence="5" id="KW-0479">Metal-binding</keyword>
<evidence type="ECO:0000256" key="8">
    <source>
        <dbReference type="ARBA" id="ARBA00022840"/>
    </source>
</evidence>
<accession>A0A2T0KNM8</accession>
<keyword evidence="2 18" id="KW-0436">Ligase</keyword>
<dbReference type="InterPro" id="IPR036599">
    <property type="entry name" value="DNA_ligase_N_sf"/>
</dbReference>
<dbReference type="Proteomes" id="UP000239415">
    <property type="component" value="Unassembled WGS sequence"/>
</dbReference>
<dbReference type="GO" id="GO:0003677">
    <property type="term" value="F:DNA binding"/>
    <property type="evidence" value="ECO:0007669"/>
    <property type="project" value="InterPro"/>
</dbReference>